<keyword evidence="2" id="KW-1185">Reference proteome</keyword>
<gene>
    <name evidence="1" type="ORF">CF165_08825</name>
</gene>
<accession>A0A229TEB6</accession>
<reference evidence="2" key="1">
    <citation type="submission" date="2017-07" db="EMBL/GenBank/DDBJ databases">
        <title>Comparative genome mining reveals phylogenetic distribution patterns of secondary metabolites in Amycolatopsis.</title>
        <authorList>
            <person name="Adamek M."/>
            <person name="Alanjary M."/>
            <person name="Sales-Ortells H."/>
            <person name="Goodfellow M."/>
            <person name="Bull A.T."/>
            <person name="Kalinowski J."/>
            <person name="Ziemert N."/>
        </authorList>
    </citation>
    <scope>NUCLEOTIDE SEQUENCE [LARGE SCALE GENOMIC DNA]</scope>
    <source>
        <strain evidence="2">H5</strain>
    </source>
</reference>
<evidence type="ECO:0000313" key="2">
    <source>
        <dbReference type="Proteomes" id="UP000215199"/>
    </source>
</evidence>
<organism evidence="1 2">
    <name type="scientific">Amycolatopsis vastitatis</name>
    <dbReference type="NCBI Taxonomy" id="1905142"/>
    <lineage>
        <taxon>Bacteria</taxon>
        <taxon>Bacillati</taxon>
        <taxon>Actinomycetota</taxon>
        <taxon>Actinomycetes</taxon>
        <taxon>Pseudonocardiales</taxon>
        <taxon>Pseudonocardiaceae</taxon>
        <taxon>Amycolatopsis</taxon>
    </lineage>
</organism>
<name>A0A229TEB6_9PSEU</name>
<dbReference type="OrthoDB" id="9787127at2"/>
<comment type="caution">
    <text evidence="1">The sequence shown here is derived from an EMBL/GenBank/DDBJ whole genome shotgun (WGS) entry which is preliminary data.</text>
</comment>
<dbReference type="RefSeq" id="WP_093946927.1">
    <property type="nucleotide sequence ID" value="NZ_NMUL01000007.1"/>
</dbReference>
<evidence type="ECO:0000313" key="1">
    <source>
        <dbReference type="EMBL" id="OXM69602.1"/>
    </source>
</evidence>
<dbReference type="AlphaFoldDB" id="A0A229TEB6"/>
<protein>
    <submittedName>
        <fullName evidence="1">Uncharacterized protein</fullName>
    </submittedName>
</protein>
<proteinExistence type="predicted"/>
<sequence length="154" mass="16997">MVMREITVSDDVYHQVRLLANAWQLSNNDALARLLDQLRSHAPSGGEAAVELGSSSRAPYDPLPPGTSNVVVPVFARYLGKFIEANFHWPSNNIEITSGPCAGKRFRSPSGAATEIVKTVNPGIKPNRNGWDFFQKQRGLSLREVRVQLAEAQR</sequence>
<dbReference type="EMBL" id="NMUL01000007">
    <property type="protein sequence ID" value="OXM69602.1"/>
    <property type="molecule type" value="Genomic_DNA"/>
</dbReference>
<dbReference type="Proteomes" id="UP000215199">
    <property type="component" value="Unassembled WGS sequence"/>
</dbReference>